<evidence type="ECO:0000256" key="1">
    <source>
        <dbReference type="SAM" id="Phobius"/>
    </source>
</evidence>
<feature type="transmembrane region" description="Helical" evidence="1">
    <location>
        <begin position="134"/>
        <end position="150"/>
    </location>
</feature>
<keyword evidence="1" id="KW-1133">Transmembrane helix</keyword>
<name>A0ABT1H7M8_9NOCA</name>
<evidence type="ECO:0000313" key="2">
    <source>
        <dbReference type="EMBL" id="MCP2162924.1"/>
    </source>
</evidence>
<comment type="caution">
    <text evidence="2">The sequence shown here is derived from an EMBL/GenBank/DDBJ whole genome shotgun (WGS) entry which is preliminary data.</text>
</comment>
<proteinExistence type="predicted"/>
<sequence>MGTAVVLLVVAGRLLVPLLIPRFPVPAIIAALVLDAVDQTVFQQVPGLDISGYQSYDKALDVYYLAIAYLSTLQNWSDPVAFGIARFLFYYRLIGVVAFEYSQARWLLLAFPNTFEYFFIAYELVRCRWAPTRLGHRTLLLLAAGIWVLIKLPQEWWLHVAELDVTDEIKTTVLGAGLDDSWTVAVGNRPWVLPIAAVVVVLLALGIRVGARRLPAGDWPFGFDVSARTRGGRVARVPAGVRTTQSAFLRGPLVEKIVLVSMLLLVFSRILPGVDATSPQIVVTVAILVVANSVISHHIAGRGVEWTSTVSQFIAVAAINAGVVVVLVLLPTPRGPAVQPIPSLFFLLLISLVVTLYDRYRMLRILRQGKAFPIWAIRRRHLERIRASVVDRQALPRP</sequence>
<feature type="transmembrane region" description="Helical" evidence="1">
    <location>
        <begin position="313"/>
        <end position="331"/>
    </location>
</feature>
<keyword evidence="3" id="KW-1185">Reference proteome</keyword>
<protein>
    <submittedName>
        <fullName evidence="2">Uncharacterized protein</fullName>
    </submittedName>
</protein>
<feature type="transmembrane region" description="Helical" evidence="1">
    <location>
        <begin position="280"/>
        <end position="301"/>
    </location>
</feature>
<organism evidence="2 3">
    <name type="scientific">Williamsia serinedens</name>
    <dbReference type="NCBI Taxonomy" id="391736"/>
    <lineage>
        <taxon>Bacteria</taxon>
        <taxon>Bacillati</taxon>
        <taxon>Actinomycetota</taxon>
        <taxon>Actinomycetes</taxon>
        <taxon>Mycobacteriales</taxon>
        <taxon>Nocardiaceae</taxon>
        <taxon>Williamsia</taxon>
    </lineage>
</organism>
<dbReference type="RefSeq" id="WP_253656494.1">
    <property type="nucleotide sequence ID" value="NZ_BAAAOE010000003.1"/>
</dbReference>
<feature type="transmembrane region" description="Helical" evidence="1">
    <location>
        <begin position="191"/>
        <end position="211"/>
    </location>
</feature>
<feature type="transmembrane region" description="Helical" evidence="1">
    <location>
        <begin position="337"/>
        <end position="357"/>
    </location>
</feature>
<dbReference type="Proteomes" id="UP001205740">
    <property type="component" value="Unassembled WGS sequence"/>
</dbReference>
<accession>A0ABT1H7M8</accession>
<feature type="transmembrane region" description="Helical" evidence="1">
    <location>
        <begin position="257"/>
        <end position="274"/>
    </location>
</feature>
<evidence type="ECO:0000313" key="3">
    <source>
        <dbReference type="Proteomes" id="UP001205740"/>
    </source>
</evidence>
<keyword evidence="1" id="KW-0812">Transmembrane</keyword>
<gene>
    <name evidence="2" type="ORF">LX12_004136</name>
</gene>
<keyword evidence="1" id="KW-0472">Membrane</keyword>
<dbReference type="EMBL" id="JAMTCG010000009">
    <property type="protein sequence ID" value="MCP2162924.1"/>
    <property type="molecule type" value="Genomic_DNA"/>
</dbReference>
<reference evidence="2 3" key="1">
    <citation type="submission" date="2022-06" db="EMBL/GenBank/DDBJ databases">
        <title>Genomic Encyclopedia of Archaeal and Bacterial Type Strains, Phase II (KMG-II): from individual species to whole genera.</title>
        <authorList>
            <person name="Goeker M."/>
        </authorList>
    </citation>
    <scope>NUCLEOTIDE SEQUENCE [LARGE SCALE GENOMIC DNA]</scope>
    <source>
        <strain evidence="2 3">DSM 45037</strain>
    </source>
</reference>